<proteinExistence type="predicted"/>
<dbReference type="EMBL" id="FNCK01000014">
    <property type="protein sequence ID" value="SDG54189.1"/>
    <property type="molecule type" value="Genomic_DNA"/>
</dbReference>
<organism evidence="1 2">
    <name type="scientific">Facklamia miroungae</name>
    <dbReference type="NCBI Taxonomy" id="120956"/>
    <lineage>
        <taxon>Bacteria</taxon>
        <taxon>Bacillati</taxon>
        <taxon>Bacillota</taxon>
        <taxon>Bacilli</taxon>
        <taxon>Lactobacillales</taxon>
        <taxon>Aerococcaceae</taxon>
        <taxon>Facklamia</taxon>
    </lineage>
</organism>
<protein>
    <submittedName>
        <fullName evidence="1">Uncharacterized protein</fullName>
    </submittedName>
</protein>
<dbReference type="OrthoDB" id="2139151at2"/>
<evidence type="ECO:0000313" key="2">
    <source>
        <dbReference type="Proteomes" id="UP000199708"/>
    </source>
</evidence>
<reference evidence="1 2" key="1">
    <citation type="submission" date="2016-10" db="EMBL/GenBank/DDBJ databases">
        <authorList>
            <person name="de Groot N.N."/>
        </authorList>
    </citation>
    <scope>NUCLEOTIDE SEQUENCE [LARGE SCALE GENOMIC DNA]</scope>
    <source>
        <strain evidence="1 2">ATCC BAA-466</strain>
    </source>
</reference>
<name>A0A1G7V493_9LACT</name>
<sequence>MLKSSVESYFDKEDILVPKKYLQINTSEIQNQVRDKMTDFRALYFPHEKEISENMILSLGFPSISCLEDLEKYFFTDLKTRFSEFCFYDQLLPYLLTFYAETSQTIINQNELTYYQASYQKRIENLAESYNMTFSNYVYQQLHLVGDPYERINERANEEFIFRLIAEQRYSKKLYTDLQDEYESFIYHRSLSLNADPIDLKEDLSLSTFEQDYSMIYFTHELMDFYLPKFEFISPN</sequence>
<evidence type="ECO:0000313" key="1">
    <source>
        <dbReference type="EMBL" id="SDG54189.1"/>
    </source>
</evidence>
<dbReference type="STRING" id="120956.SAMN05421791_11415"/>
<accession>A0A1G7V493</accession>
<keyword evidence="2" id="KW-1185">Reference proteome</keyword>
<dbReference type="Proteomes" id="UP000199708">
    <property type="component" value="Unassembled WGS sequence"/>
</dbReference>
<gene>
    <name evidence="1" type="ORF">SAMN05421791_11415</name>
</gene>
<dbReference type="RefSeq" id="WP_090290468.1">
    <property type="nucleotide sequence ID" value="NZ_FNCK01000014.1"/>
</dbReference>
<dbReference type="AlphaFoldDB" id="A0A1G7V493"/>